<keyword evidence="1" id="KW-0285">Flavoprotein</keyword>
<dbReference type="Pfam" id="PF13450">
    <property type="entry name" value="NAD_binding_8"/>
    <property type="match status" value="1"/>
</dbReference>
<evidence type="ECO:0000256" key="4">
    <source>
        <dbReference type="ARBA" id="ARBA00023033"/>
    </source>
</evidence>
<evidence type="ECO:0000256" key="1">
    <source>
        <dbReference type="ARBA" id="ARBA00022630"/>
    </source>
</evidence>
<proteinExistence type="predicted"/>
<reference evidence="6" key="1">
    <citation type="submission" date="2021-03" db="EMBL/GenBank/DDBJ databases">
        <authorList>
            <person name="Kanchanasin P."/>
            <person name="Saeng-In P."/>
            <person name="Phongsopitanun W."/>
            <person name="Yuki M."/>
            <person name="Kudo T."/>
            <person name="Ohkuma M."/>
            <person name="Tanasupawat S."/>
        </authorList>
    </citation>
    <scope>NUCLEOTIDE SEQUENCE</scope>
    <source>
        <strain evidence="6">GKU 128</strain>
    </source>
</reference>
<dbReference type="SUPFAM" id="SSF51905">
    <property type="entry name" value="FAD/NAD(P)-binding domain"/>
    <property type="match status" value="1"/>
</dbReference>
<keyword evidence="7" id="KW-1185">Reference proteome</keyword>
<dbReference type="EMBL" id="JAGEOJ010000001">
    <property type="protein sequence ID" value="MBO2446186.1"/>
    <property type="molecule type" value="Genomic_DNA"/>
</dbReference>
<dbReference type="InterPro" id="IPR036188">
    <property type="entry name" value="FAD/NAD-bd_sf"/>
</dbReference>
<dbReference type="PRINTS" id="PR00420">
    <property type="entry name" value="RNGMNOXGNASE"/>
</dbReference>
<accession>A0A939P672</accession>
<dbReference type="PANTHER" id="PTHR47178:SF5">
    <property type="entry name" value="FAD-BINDING DOMAIN-CONTAINING PROTEIN"/>
    <property type="match status" value="1"/>
</dbReference>
<evidence type="ECO:0000259" key="5">
    <source>
        <dbReference type="Pfam" id="PF01494"/>
    </source>
</evidence>
<dbReference type="GO" id="GO:0004497">
    <property type="term" value="F:monooxygenase activity"/>
    <property type="evidence" value="ECO:0007669"/>
    <property type="project" value="UniProtKB-KW"/>
</dbReference>
<comment type="caution">
    <text evidence="6">The sequence shown here is derived from an EMBL/GenBank/DDBJ whole genome shotgun (WGS) entry which is preliminary data.</text>
</comment>
<dbReference type="Gene3D" id="3.50.50.60">
    <property type="entry name" value="FAD/NAD(P)-binding domain"/>
    <property type="match status" value="1"/>
</dbReference>
<evidence type="ECO:0000256" key="2">
    <source>
        <dbReference type="ARBA" id="ARBA00022827"/>
    </source>
</evidence>
<dbReference type="PANTHER" id="PTHR47178">
    <property type="entry name" value="MONOOXYGENASE, FAD-BINDING"/>
    <property type="match status" value="1"/>
</dbReference>
<dbReference type="GO" id="GO:0071949">
    <property type="term" value="F:FAD binding"/>
    <property type="evidence" value="ECO:0007669"/>
    <property type="project" value="InterPro"/>
</dbReference>
<name>A0A939P672_9ACTN</name>
<dbReference type="InterPro" id="IPR002938">
    <property type="entry name" value="FAD-bd"/>
</dbReference>
<dbReference type="Pfam" id="PF01494">
    <property type="entry name" value="FAD_binding_3"/>
    <property type="match status" value="1"/>
</dbReference>
<gene>
    <name evidence="6" type="ORF">J4573_03730</name>
</gene>
<keyword evidence="3" id="KW-0560">Oxidoreductase</keyword>
<dbReference type="AlphaFoldDB" id="A0A939P672"/>
<dbReference type="Proteomes" id="UP000669179">
    <property type="component" value="Unassembled WGS sequence"/>
</dbReference>
<evidence type="ECO:0000256" key="3">
    <source>
        <dbReference type="ARBA" id="ARBA00023002"/>
    </source>
</evidence>
<evidence type="ECO:0000313" key="6">
    <source>
        <dbReference type="EMBL" id="MBO2446186.1"/>
    </source>
</evidence>
<feature type="domain" description="FAD-binding" evidence="5">
    <location>
        <begin position="323"/>
        <end position="374"/>
    </location>
</feature>
<sequence>MSTTPLHVIIIGAGTGGMALAHGLRRAGVSVDVYERDRTRSDGLYGYRIGIDPTGARALAEVLPPELFETFIATCARAPRHFNVLTEKFATTASFELRPDDHPIDSEHSVSRMTLRQVLLTGLEDIVHFDKAFTHYERNDGGKVTAFFEDGTSATGDLLVAADGTASRVRRQYLPHAVVKDSGVIAVSAKVPVTEETKALLPPNVFDGISLTFAPKGQFCIWHVMEFKWDTKGALKNGIGGNDAELIEKWPGLLYDNTRDYINWGFSASADKYPSNVMDLQGKELMDLILSMTPNWHPNMRKLFALSDPGSCFPVAIRTSEPVDPWPTTNVTLLGDAAHTMTPGRGVGGNTALRDAALLCRELVAARDGRQSLLKGVAAYEKEMIPYGFEKVADSLKQNGTNGKDAMHRPYIGRVLLAFSRTFFRVVDRVPPLKRKFVDDLYAYRSDDKL</sequence>
<keyword evidence="2" id="KW-0274">FAD</keyword>
<dbReference type="RefSeq" id="WP_208253744.1">
    <property type="nucleotide sequence ID" value="NZ_JAGEOJ010000001.1"/>
</dbReference>
<organism evidence="6 7">
    <name type="scientific">Actinomadura barringtoniae</name>
    <dbReference type="NCBI Taxonomy" id="1427535"/>
    <lineage>
        <taxon>Bacteria</taxon>
        <taxon>Bacillati</taxon>
        <taxon>Actinomycetota</taxon>
        <taxon>Actinomycetes</taxon>
        <taxon>Streptosporangiales</taxon>
        <taxon>Thermomonosporaceae</taxon>
        <taxon>Actinomadura</taxon>
    </lineage>
</organism>
<evidence type="ECO:0000313" key="7">
    <source>
        <dbReference type="Proteomes" id="UP000669179"/>
    </source>
</evidence>
<protein>
    <submittedName>
        <fullName evidence="6">FAD-dependent monooxygenase</fullName>
    </submittedName>
</protein>
<keyword evidence="4 6" id="KW-0503">Monooxygenase</keyword>